<dbReference type="FunFam" id="3.30.160.60:FF:000100">
    <property type="entry name" value="Zinc finger 45-like"/>
    <property type="match status" value="1"/>
</dbReference>
<feature type="domain" description="C2H2-type" evidence="11">
    <location>
        <begin position="311"/>
        <end position="340"/>
    </location>
</feature>
<evidence type="ECO:0000313" key="12">
    <source>
        <dbReference type="EMBL" id="RLN00523.1"/>
    </source>
</evidence>
<evidence type="ECO:0000256" key="2">
    <source>
        <dbReference type="ARBA" id="ARBA00022723"/>
    </source>
</evidence>
<feature type="domain" description="C2H2-type" evidence="11">
    <location>
        <begin position="153"/>
        <end position="183"/>
    </location>
</feature>
<proteinExistence type="predicted"/>
<evidence type="ECO:0000259" key="11">
    <source>
        <dbReference type="PROSITE" id="PS50157"/>
    </source>
</evidence>
<comment type="subcellular location">
    <subcellularLocation>
        <location evidence="1">Nucleus</location>
    </subcellularLocation>
</comment>
<accession>A0A3L6RD09</accession>
<reference evidence="13" key="1">
    <citation type="journal article" date="2019" name="Nat. Commun.">
        <title>The genome of broomcorn millet.</title>
        <authorList>
            <person name="Zou C."/>
            <person name="Miki D."/>
            <person name="Li D."/>
            <person name="Tang Q."/>
            <person name="Xiao L."/>
            <person name="Rajput S."/>
            <person name="Deng P."/>
            <person name="Jia W."/>
            <person name="Huang R."/>
            <person name="Zhang M."/>
            <person name="Sun Y."/>
            <person name="Hu J."/>
            <person name="Fu X."/>
            <person name="Schnable P.S."/>
            <person name="Li F."/>
            <person name="Zhang H."/>
            <person name="Feng B."/>
            <person name="Zhu X."/>
            <person name="Liu R."/>
            <person name="Schnable J.C."/>
            <person name="Zhu J.-K."/>
            <person name="Zhang H."/>
        </authorList>
    </citation>
    <scope>NUCLEOTIDE SEQUENCE [LARGE SCALE GENOMIC DNA]</scope>
</reference>
<evidence type="ECO:0000256" key="10">
    <source>
        <dbReference type="SAM" id="MobiDB-lite"/>
    </source>
</evidence>
<keyword evidence="8" id="KW-0539">Nucleus</keyword>
<feature type="domain" description="C2H2-type" evidence="11">
    <location>
        <begin position="76"/>
        <end position="103"/>
    </location>
</feature>
<dbReference type="GO" id="GO:0003700">
    <property type="term" value="F:DNA-binding transcription factor activity"/>
    <property type="evidence" value="ECO:0007669"/>
    <property type="project" value="TreeGrafter"/>
</dbReference>
<keyword evidence="6" id="KW-0805">Transcription regulation</keyword>
<dbReference type="GO" id="GO:0008270">
    <property type="term" value="F:zinc ion binding"/>
    <property type="evidence" value="ECO:0007669"/>
    <property type="project" value="UniProtKB-KW"/>
</dbReference>
<dbReference type="InterPro" id="IPR036236">
    <property type="entry name" value="Znf_C2H2_sf"/>
</dbReference>
<keyword evidence="13" id="KW-1185">Reference proteome</keyword>
<feature type="region of interest" description="Disordered" evidence="10">
    <location>
        <begin position="338"/>
        <end position="362"/>
    </location>
</feature>
<feature type="domain" description="C2H2-type" evidence="11">
    <location>
        <begin position="29"/>
        <end position="57"/>
    </location>
</feature>
<gene>
    <name evidence="12" type="ORF">C2845_PM06G08540</name>
</gene>
<sequence>MGEGEETGGGDGATTAARAGAPLRDIRRYKCEFCGVVRSKKSLIRAHVLQNHKDEVDGLEDYQEGGDGASRKEVSHDCKECGMRFKKPAHLKQHMQSHSLEDRETVLRSSIKSAFIHTLLQRPFACHVDGCPLSYSRKDHLNRHLLTHQGKLFVCPIEGCDRKFNIKGNMQRHVQEMHKDGSPCESKKEFICPEVNCGKTFKYASKLKKHEESHVKLDYTEVICCEPGCMKTFTNVECLKAHNQSCHQHVQCDVCGTKQLKRNFKRHRQMHEGSCITERVKCRFEDCKCSFSKKSNLEKHVKAVHEQRRPFVCQFSGCGKKFSYKHVRDIHEKSSAHVHTEGDFVEADEQRPRSAGGRKRKPVSVETFMRKRVAAPDDAPAHVDGTEYLRWLLSG</sequence>
<dbReference type="EMBL" id="PQIB02000009">
    <property type="protein sequence ID" value="RLN00523.1"/>
    <property type="molecule type" value="Genomic_DNA"/>
</dbReference>
<evidence type="ECO:0000256" key="6">
    <source>
        <dbReference type="ARBA" id="ARBA00023015"/>
    </source>
</evidence>
<dbReference type="GO" id="GO:0006357">
    <property type="term" value="P:regulation of transcription by RNA polymerase II"/>
    <property type="evidence" value="ECO:0007669"/>
    <property type="project" value="TreeGrafter"/>
</dbReference>
<feature type="domain" description="C2H2-type" evidence="11">
    <location>
        <begin position="280"/>
        <end position="310"/>
    </location>
</feature>
<protein>
    <recommendedName>
        <fullName evidence="11">C2H2-type domain-containing protein</fullName>
    </recommendedName>
</protein>
<keyword evidence="3" id="KW-0677">Repeat</keyword>
<evidence type="ECO:0000256" key="9">
    <source>
        <dbReference type="PROSITE-ProRule" id="PRU00042"/>
    </source>
</evidence>
<evidence type="ECO:0000256" key="4">
    <source>
        <dbReference type="ARBA" id="ARBA00022771"/>
    </source>
</evidence>
<feature type="domain" description="C2H2-type" evidence="11">
    <location>
        <begin position="124"/>
        <end position="153"/>
    </location>
</feature>
<organism evidence="12 13">
    <name type="scientific">Panicum miliaceum</name>
    <name type="common">Proso millet</name>
    <name type="synonym">Broomcorn millet</name>
    <dbReference type="NCBI Taxonomy" id="4540"/>
    <lineage>
        <taxon>Eukaryota</taxon>
        <taxon>Viridiplantae</taxon>
        <taxon>Streptophyta</taxon>
        <taxon>Embryophyta</taxon>
        <taxon>Tracheophyta</taxon>
        <taxon>Spermatophyta</taxon>
        <taxon>Magnoliopsida</taxon>
        <taxon>Liliopsida</taxon>
        <taxon>Poales</taxon>
        <taxon>Poaceae</taxon>
        <taxon>PACMAD clade</taxon>
        <taxon>Panicoideae</taxon>
        <taxon>Panicodae</taxon>
        <taxon>Paniceae</taxon>
        <taxon>Panicinae</taxon>
        <taxon>Panicum</taxon>
        <taxon>Panicum sect. Panicum</taxon>
    </lineage>
</organism>
<dbReference type="GO" id="GO:0080084">
    <property type="term" value="F:5S rDNA binding"/>
    <property type="evidence" value="ECO:0007669"/>
    <property type="project" value="TreeGrafter"/>
</dbReference>
<evidence type="ECO:0000256" key="3">
    <source>
        <dbReference type="ARBA" id="ARBA00022737"/>
    </source>
</evidence>
<dbReference type="PANTHER" id="PTHR46179:SF13">
    <property type="entry name" value="C2H2-TYPE DOMAIN-CONTAINING PROTEIN"/>
    <property type="match status" value="1"/>
</dbReference>
<evidence type="ECO:0000313" key="13">
    <source>
        <dbReference type="Proteomes" id="UP000275267"/>
    </source>
</evidence>
<feature type="compositionally biased region" description="Basic and acidic residues" evidence="10">
    <location>
        <begin position="338"/>
        <end position="352"/>
    </location>
</feature>
<dbReference type="Gene3D" id="3.30.160.60">
    <property type="entry name" value="Classic Zinc Finger"/>
    <property type="match status" value="5"/>
</dbReference>
<dbReference type="PROSITE" id="PS00028">
    <property type="entry name" value="ZINC_FINGER_C2H2_1"/>
    <property type="match status" value="7"/>
</dbReference>
<dbReference type="PANTHER" id="PTHR46179">
    <property type="entry name" value="ZINC FINGER PROTEIN"/>
    <property type="match status" value="1"/>
</dbReference>
<feature type="domain" description="C2H2-type" evidence="11">
    <location>
        <begin position="190"/>
        <end position="214"/>
    </location>
</feature>
<dbReference type="PROSITE" id="PS50157">
    <property type="entry name" value="ZINC_FINGER_C2H2_2"/>
    <property type="match status" value="7"/>
</dbReference>
<evidence type="ECO:0000256" key="1">
    <source>
        <dbReference type="ARBA" id="ARBA00004123"/>
    </source>
</evidence>
<dbReference type="GO" id="GO:0005730">
    <property type="term" value="C:nucleolus"/>
    <property type="evidence" value="ECO:0007669"/>
    <property type="project" value="TreeGrafter"/>
</dbReference>
<evidence type="ECO:0000256" key="8">
    <source>
        <dbReference type="ARBA" id="ARBA00023242"/>
    </source>
</evidence>
<dbReference type="AlphaFoldDB" id="A0A3L6RD09"/>
<dbReference type="STRING" id="4540.A0A3L6RD09"/>
<evidence type="ECO:0000256" key="7">
    <source>
        <dbReference type="ARBA" id="ARBA00023163"/>
    </source>
</evidence>
<name>A0A3L6RD09_PANMI</name>
<evidence type="ECO:0000256" key="5">
    <source>
        <dbReference type="ARBA" id="ARBA00022833"/>
    </source>
</evidence>
<keyword evidence="2" id="KW-0479">Metal-binding</keyword>
<comment type="caution">
    <text evidence="12">The sequence shown here is derived from an EMBL/GenBank/DDBJ whole genome shotgun (WGS) entry which is preliminary data.</text>
</comment>
<dbReference type="SUPFAM" id="SSF57667">
    <property type="entry name" value="beta-beta-alpha zinc fingers"/>
    <property type="match status" value="5"/>
</dbReference>
<keyword evidence="4 9" id="KW-0863">Zinc-finger</keyword>
<keyword evidence="5" id="KW-0862">Zinc</keyword>
<dbReference type="InterPro" id="IPR013087">
    <property type="entry name" value="Znf_C2H2_type"/>
</dbReference>
<keyword evidence="7" id="KW-0804">Transcription</keyword>
<dbReference type="Proteomes" id="UP000275267">
    <property type="component" value="Unassembled WGS sequence"/>
</dbReference>
<dbReference type="Pfam" id="PF00096">
    <property type="entry name" value="zf-C2H2"/>
    <property type="match status" value="3"/>
</dbReference>
<dbReference type="SMART" id="SM00355">
    <property type="entry name" value="ZnF_C2H2"/>
    <property type="match status" value="9"/>
</dbReference>
<dbReference type="InterPro" id="IPR051061">
    <property type="entry name" value="Zinc_finger_trans_reg"/>
</dbReference>
<dbReference type="OrthoDB" id="427030at2759"/>